<evidence type="ECO:0000313" key="2">
    <source>
        <dbReference type="Proteomes" id="UP000269019"/>
    </source>
</evidence>
<accession>A0A3G6J951</accession>
<dbReference type="EMBL" id="CP033896">
    <property type="protein sequence ID" value="AZA14312.1"/>
    <property type="molecule type" value="Genomic_DNA"/>
</dbReference>
<dbReference type="AlphaFoldDB" id="A0A3G6J951"/>
<evidence type="ECO:0000313" key="1">
    <source>
        <dbReference type="EMBL" id="AZA14312.1"/>
    </source>
</evidence>
<keyword evidence="2" id="KW-1185">Reference proteome</keyword>
<dbReference type="Proteomes" id="UP000269019">
    <property type="component" value="Chromosome"/>
</dbReference>
<sequence length="67" mass="7254">MRMKLRPVPLAVGDIGEVVGECLGDDVLDFETVLKGVGLDLSVQLLRDTDVQGFECRWGGFGTLAFV</sequence>
<gene>
    <name evidence="1" type="ORF">CCHOA_09645</name>
</gene>
<name>A0A3G6J951_9CORY</name>
<protein>
    <submittedName>
        <fullName evidence="1">Uncharacterized protein</fullName>
    </submittedName>
</protein>
<dbReference type="KEGG" id="ccho:CCHOA_09645"/>
<reference evidence="1 2" key="1">
    <citation type="submission" date="2018-11" db="EMBL/GenBank/DDBJ databases">
        <authorList>
            <person name="Kleinhagauer T."/>
            <person name="Glaeser S.P."/>
            <person name="Spergser J."/>
            <person name="Ruckert C."/>
            <person name="Kaempfer P."/>
            <person name="Busse H.-J."/>
        </authorList>
    </citation>
    <scope>NUCLEOTIDE SEQUENCE [LARGE SCALE GENOMIC DNA]</scope>
    <source>
        <strain evidence="1 2">200CH</strain>
    </source>
</reference>
<organism evidence="1 2">
    <name type="scientific">Corynebacterium choanae</name>
    <dbReference type="NCBI Taxonomy" id="1862358"/>
    <lineage>
        <taxon>Bacteria</taxon>
        <taxon>Bacillati</taxon>
        <taxon>Actinomycetota</taxon>
        <taxon>Actinomycetes</taxon>
        <taxon>Mycobacteriales</taxon>
        <taxon>Corynebacteriaceae</taxon>
        <taxon>Corynebacterium</taxon>
    </lineage>
</organism>
<proteinExistence type="predicted"/>